<dbReference type="PANTHER" id="PTHR40469">
    <property type="entry name" value="SECRETED GLYCOSYL HYDROLASE"/>
    <property type="match status" value="1"/>
</dbReference>
<evidence type="ECO:0000256" key="1">
    <source>
        <dbReference type="SAM" id="MobiDB-lite"/>
    </source>
</evidence>
<dbReference type="InterPro" id="IPR014895">
    <property type="entry name" value="Alginate_lyase_2"/>
</dbReference>
<feature type="region of interest" description="Disordered" evidence="1">
    <location>
        <begin position="147"/>
        <end position="220"/>
    </location>
</feature>
<comment type="caution">
    <text evidence="4">The sequence shown here is derived from an EMBL/GenBank/DDBJ whole genome shotgun (WGS) entry which is preliminary data.</text>
</comment>
<dbReference type="SUPFAM" id="SSF50370">
    <property type="entry name" value="Ricin B-like lectins"/>
    <property type="match status" value="1"/>
</dbReference>
<sequence>MVHRTKILAIVSSVAVAGTLGAIGVTQALAATAGPIRGLGGKCVDVAGAATADGTRIQLFDCNGTGAQKWTVGDDGTVRALGKCMTGAGAGTGSGAKVHLAGCTGSAAQTWKAAAGALVNGRSGLCLDATDRSSANRTALQVWSCTGGSNQRWTLPGSTTPPTTPPTSAPTTGPTAAPTTAPPTTAPPTTAPTTPPTSKPPTTPPTTPPGGGLDRDASPGANFDLAVWQLQQPVGSPGRPVTISPSRLEGGYQDQFFYTDPADGAMTFFAPEKGVTTPNSKFARSELREMNRNGGGADWSLKGTHRMSATLRVVSVTRNVAIGQIKLGSGGPSTKPLAELYYRANGDVIIGIEKTAAGGQTLYTLGRVPVGTKFSYAIAVVGGRIQITLNGATSSYAIHSSFLPYRQYFKAGSYNQSSSDSTTNGARVAFYSLTVSHS</sequence>
<dbReference type="InterPro" id="IPR035992">
    <property type="entry name" value="Ricin_B-like_lectins"/>
</dbReference>
<dbReference type="PROSITE" id="PS50231">
    <property type="entry name" value="RICIN_B_LECTIN"/>
    <property type="match status" value="1"/>
</dbReference>
<feature type="compositionally biased region" description="Low complexity" evidence="1">
    <location>
        <begin position="169"/>
        <end position="179"/>
    </location>
</feature>
<dbReference type="SMART" id="SM00458">
    <property type="entry name" value="RICIN"/>
    <property type="match status" value="1"/>
</dbReference>
<feature type="domain" description="Ricin B lectin" evidence="3">
    <location>
        <begin position="30"/>
        <end position="156"/>
    </location>
</feature>
<keyword evidence="5" id="KW-1185">Reference proteome</keyword>
<name>A0A8J3Y6Y6_9ACTN</name>
<organism evidence="4 5">
    <name type="scientific">Spirilliplanes yamanashiensis</name>
    <dbReference type="NCBI Taxonomy" id="42233"/>
    <lineage>
        <taxon>Bacteria</taxon>
        <taxon>Bacillati</taxon>
        <taxon>Actinomycetota</taxon>
        <taxon>Actinomycetes</taxon>
        <taxon>Micromonosporales</taxon>
        <taxon>Micromonosporaceae</taxon>
        <taxon>Spirilliplanes</taxon>
    </lineage>
</organism>
<dbReference type="CDD" id="cd23451">
    <property type="entry name" value="beta-trefoil_Ricin_laminarinase"/>
    <property type="match status" value="1"/>
</dbReference>
<dbReference type="SUPFAM" id="SSF49899">
    <property type="entry name" value="Concanavalin A-like lectins/glucanases"/>
    <property type="match status" value="1"/>
</dbReference>
<evidence type="ECO:0000256" key="2">
    <source>
        <dbReference type="SAM" id="SignalP"/>
    </source>
</evidence>
<accession>A0A8J3Y6Y6</accession>
<dbReference type="InterPro" id="IPR000772">
    <property type="entry name" value="Ricin_B_lectin"/>
</dbReference>
<dbReference type="Pfam" id="PF00652">
    <property type="entry name" value="Ricin_B_lectin"/>
    <property type="match status" value="1"/>
</dbReference>
<dbReference type="AlphaFoldDB" id="A0A8J3Y6Y6"/>
<dbReference type="Gene3D" id="2.80.10.50">
    <property type="match status" value="2"/>
</dbReference>
<dbReference type="EMBL" id="BOOY01000016">
    <property type="protein sequence ID" value="GIJ03016.1"/>
    <property type="molecule type" value="Genomic_DNA"/>
</dbReference>
<feature type="compositionally biased region" description="Pro residues" evidence="1">
    <location>
        <begin position="180"/>
        <end position="208"/>
    </location>
</feature>
<reference evidence="4" key="1">
    <citation type="submission" date="2021-01" db="EMBL/GenBank/DDBJ databases">
        <title>Whole genome shotgun sequence of Spirilliplanes yamanashiensis NBRC 15828.</title>
        <authorList>
            <person name="Komaki H."/>
            <person name="Tamura T."/>
        </authorList>
    </citation>
    <scope>NUCLEOTIDE SEQUENCE</scope>
    <source>
        <strain evidence="4">NBRC 15828</strain>
    </source>
</reference>
<feature type="signal peptide" evidence="2">
    <location>
        <begin position="1"/>
        <end position="30"/>
    </location>
</feature>
<keyword evidence="2" id="KW-0732">Signal</keyword>
<dbReference type="Pfam" id="PF08787">
    <property type="entry name" value="Alginate_lyase2"/>
    <property type="match status" value="1"/>
</dbReference>
<evidence type="ECO:0000259" key="3">
    <source>
        <dbReference type="SMART" id="SM00458"/>
    </source>
</evidence>
<dbReference type="PANTHER" id="PTHR40469:SF2">
    <property type="entry name" value="GALACTOSE-BINDING DOMAIN-LIKE SUPERFAMILY PROTEIN"/>
    <property type="match status" value="1"/>
</dbReference>
<dbReference type="Gene3D" id="2.60.120.200">
    <property type="match status" value="1"/>
</dbReference>
<evidence type="ECO:0000313" key="5">
    <source>
        <dbReference type="Proteomes" id="UP000652013"/>
    </source>
</evidence>
<evidence type="ECO:0000313" key="4">
    <source>
        <dbReference type="EMBL" id="GIJ03016.1"/>
    </source>
</evidence>
<dbReference type="RefSeq" id="WP_239107384.1">
    <property type="nucleotide sequence ID" value="NZ_BAAAGJ010000005.1"/>
</dbReference>
<dbReference type="Proteomes" id="UP000652013">
    <property type="component" value="Unassembled WGS sequence"/>
</dbReference>
<dbReference type="InterPro" id="IPR013320">
    <property type="entry name" value="ConA-like_dom_sf"/>
</dbReference>
<feature type="chain" id="PRO_5035144694" description="Ricin B lectin domain-containing protein" evidence="2">
    <location>
        <begin position="31"/>
        <end position="438"/>
    </location>
</feature>
<protein>
    <recommendedName>
        <fullName evidence="3">Ricin B lectin domain-containing protein</fullName>
    </recommendedName>
</protein>
<gene>
    <name evidence="4" type="ORF">Sya03_23680</name>
</gene>
<proteinExistence type="predicted"/>